<gene>
    <name evidence="2" type="ORF">EPUL_004187</name>
</gene>
<feature type="compositionally biased region" description="Polar residues" evidence="1">
    <location>
        <begin position="55"/>
        <end position="67"/>
    </location>
</feature>
<dbReference type="OrthoDB" id="5366038at2759"/>
<name>A0A2S4PJJ2_9PEZI</name>
<dbReference type="Proteomes" id="UP000237438">
    <property type="component" value="Unassembled WGS sequence"/>
</dbReference>
<feature type="non-terminal residue" evidence="2">
    <location>
        <position position="498"/>
    </location>
</feature>
<protein>
    <recommendedName>
        <fullName evidence="4">Stc1 domain-containing protein</fullName>
    </recommendedName>
</protein>
<evidence type="ECO:0000256" key="1">
    <source>
        <dbReference type="SAM" id="MobiDB-lite"/>
    </source>
</evidence>
<feature type="region of interest" description="Disordered" evidence="1">
    <location>
        <begin position="47"/>
        <end position="67"/>
    </location>
</feature>
<sequence length="498" mass="57173">MLSHNNSINACTSCGQNLPISLFIRNQRTNTLYKTCITCRTRRNDHRQNLRRQRQVVSPPQVESNNDAGLIGKEQMVDIIDPQIVDIEMGLETNSRVTESTNLDINSNNPAINMDLMFCSKCKRNRSSDLFLGRVQGRSYKTCRDCRLRVNNRRHPQVYRAPTNLDTQLPSFDVNNMKYCTKCKKNCPLDMFTSNSANTSYTTCSGCRTLERNRRYPPLFPTRSTDLNTMYPLGREEDIYDASDIEDNNLNARISQPDNQEVVGDEVLADDEPVIILSHTDTREYAAHMRAREALPDNHDDIFDNLPEDNFDQFGVDPFEIANNNLNDQINETTINNDNNDNNTEESIPIPNDNDRNETEVENIAPRRLPQWLAPLPTHRTIPAAYTSKYNRNLPTHNLGRCTSVCPSCHALHWPQERVQSSSVARPRFQTCCKEGQVVLNEIPEPPAYLRWLWTSDDRDAKAFRKNSSAYNRSFAFTSFKYSEDRRLADRGIHGGLR</sequence>
<reference evidence="2 3" key="1">
    <citation type="submission" date="2017-10" db="EMBL/GenBank/DDBJ databases">
        <title>Development of genomic resources for the powdery mildew, Erysiphe pulchra.</title>
        <authorList>
            <person name="Wadl P.A."/>
            <person name="Mack B.M."/>
            <person name="Moore G."/>
            <person name="Beltz S.B."/>
        </authorList>
    </citation>
    <scope>NUCLEOTIDE SEQUENCE [LARGE SCALE GENOMIC DNA]</scope>
    <source>
        <strain evidence="2">Cflorida</strain>
    </source>
</reference>
<accession>A0A2S4PJJ2</accession>
<evidence type="ECO:0000313" key="3">
    <source>
        <dbReference type="Proteomes" id="UP000237438"/>
    </source>
</evidence>
<feature type="compositionally biased region" description="Low complexity" evidence="1">
    <location>
        <begin position="330"/>
        <end position="348"/>
    </location>
</feature>
<feature type="region of interest" description="Disordered" evidence="1">
    <location>
        <begin position="330"/>
        <end position="357"/>
    </location>
</feature>
<organism evidence="2 3">
    <name type="scientific">Erysiphe pulchra</name>
    <dbReference type="NCBI Taxonomy" id="225359"/>
    <lineage>
        <taxon>Eukaryota</taxon>
        <taxon>Fungi</taxon>
        <taxon>Dikarya</taxon>
        <taxon>Ascomycota</taxon>
        <taxon>Pezizomycotina</taxon>
        <taxon>Leotiomycetes</taxon>
        <taxon>Erysiphales</taxon>
        <taxon>Erysiphaceae</taxon>
        <taxon>Erysiphe</taxon>
    </lineage>
</organism>
<keyword evidence="3" id="KW-1185">Reference proteome</keyword>
<dbReference type="AlphaFoldDB" id="A0A2S4PJJ2"/>
<comment type="caution">
    <text evidence="2">The sequence shown here is derived from an EMBL/GenBank/DDBJ whole genome shotgun (WGS) entry which is preliminary data.</text>
</comment>
<evidence type="ECO:0000313" key="2">
    <source>
        <dbReference type="EMBL" id="POS82194.1"/>
    </source>
</evidence>
<dbReference type="EMBL" id="PEDP01003711">
    <property type="protein sequence ID" value="POS82194.1"/>
    <property type="molecule type" value="Genomic_DNA"/>
</dbReference>
<evidence type="ECO:0008006" key="4">
    <source>
        <dbReference type="Google" id="ProtNLM"/>
    </source>
</evidence>
<proteinExistence type="predicted"/>
<dbReference type="STRING" id="225359.A0A2S4PJJ2"/>